<evidence type="ECO:0000313" key="3">
    <source>
        <dbReference type="EMBL" id="MCM1990260.1"/>
    </source>
</evidence>
<sequence length="564" mass="64873">MKKERILKLFIVFSILIGLVSSNTVSVFADSDDNKWDLDVREEVQLPNKEWSIVFSTGLDKQTINNKNIYVLDSKDKKVSNIKLKYIEEEKTLKIIPGKEYEQGKSYFLCLDEGLKSHQGKPLSKPYKLQFEIKKVDSDFFKIRNIEVVSKNRLNVYFTQPINEGAELPLYYEILRDGYEFIRGSYQTMDVKRVDGSNNEISIYLKEHVFNSNEEYTIKVLGDLMSDYGVRLLNGLGEQMIFEGIDSENEDIKIDDVETLSETIVKINFNKAFDKNTAGEKKNYLLLDSNDNPITITKINLSDDLKSVELTIYPKLKSSEEYELTVKGINDNFNLSKLKSEKREVYWYGGTKINLDITYVEPVNRRVINVYFNKPIDKISALKTSYYQIRDISSKRLYTSPIRVSYDSEKDPFMVKLYLKDEVRENKIYNLNVSKYMKDEMGNSYSNASDCEFQGSNVNYQGVYVKDAVVIGNDHIKVAFSGEIRNSGVNLETANYLLECSQGENRKILIGCSSVRYVDGSTLILTFEGLNYNEDYVLKINSLEDILGERTDIYADGVDVILGQ</sequence>
<keyword evidence="1" id="KW-0732">Signal</keyword>
<dbReference type="InterPro" id="IPR014755">
    <property type="entry name" value="Cu-Rt/internalin_Ig-like"/>
</dbReference>
<evidence type="ECO:0000259" key="2">
    <source>
        <dbReference type="Pfam" id="PF13205"/>
    </source>
</evidence>
<proteinExistence type="predicted"/>
<keyword evidence="4" id="KW-1185">Reference proteome</keyword>
<feature type="domain" description="SbsA Ig-like" evidence="2">
    <location>
        <begin position="46"/>
        <end position="131"/>
    </location>
</feature>
<dbReference type="AlphaFoldDB" id="A0A9J6P1J5"/>
<dbReference type="RefSeq" id="WP_250859298.1">
    <property type="nucleotide sequence ID" value="NZ_JAGSOJ010000002.1"/>
</dbReference>
<accession>A0A9J6P1J5</accession>
<reference evidence="3" key="2">
    <citation type="submission" date="2021-04" db="EMBL/GenBank/DDBJ databases">
        <authorList>
            <person name="Dong X."/>
        </authorList>
    </citation>
    <scope>NUCLEOTIDE SEQUENCE</scope>
    <source>
        <strain evidence="3">ZWT</strain>
    </source>
</reference>
<dbReference type="Pfam" id="PF13205">
    <property type="entry name" value="Big_5"/>
    <property type="match status" value="2"/>
</dbReference>
<dbReference type="EMBL" id="JAGSOJ010000002">
    <property type="protein sequence ID" value="MCM1990260.1"/>
    <property type="molecule type" value="Genomic_DNA"/>
</dbReference>
<feature type="domain" description="SbsA Ig-like" evidence="2">
    <location>
        <begin position="262"/>
        <end position="334"/>
    </location>
</feature>
<protein>
    <recommendedName>
        <fullName evidence="2">SbsA Ig-like domain-containing protein</fullName>
    </recommendedName>
</protein>
<dbReference type="InterPro" id="IPR032812">
    <property type="entry name" value="SbsA_Ig"/>
</dbReference>
<dbReference type="Proteomes" id="UP001056429">
    <property type="component" value="Unassembled WGS sequence"/>
</dbReference>
<gene>
    <name evidence="3" type="ORF">KDK92_10990</name>
</gene>
<evidence type="ECO:0000256" key="1">
    <source>
        <dbReference type="ARBA" id="ARBA00022729"/>
    </source>
</evidence>
<comment type="caution">
    <text evidence="3">The sequence shown here is derived from an EMBL/GenBank/DDBJ whole genome shotgun (WGS) entry which is preliminary data.</text>
</comment>
<organism evidence="3 4">
    <name type="scientific">Oceanirhabdus seepicola</name>
    <dbReference type="NCBI Taxonomy" id="2828781"/>
    <lineage>
        <taxon>Bacteria</taxon>
        <taxon>Bacillati</taxon>
        <taxon>Bacillota</taxon>
        <taxon>Clostridia</taxon>
        <taxon>Eubacteriales</taxon>
        <taxon>Clostridiaceae</taxon>
        <taxon>Oceanirhabdus</taxon>
    </lineage>
</organism>
<evidence type="ECO:0000313" key="4">
    <source>
        <dbReference type="Proteomes" id="UP001056429"/>
    </source>
</evidence>
<dbReference type="Gene3D" id="2.60.40.1220">
    <property type="match status" value="4"/>
</dbReference>
<reference evidence="3" key="1">
    <citation type="journal article" date="2021" name="mSystems">
        <title>Bacteria and Archaea Synergistically Convert Glycine Betaine to Biogenic Methane in the Formosa Cold Seep of the South China Sea.</title>
        <authorList>
            <person name="Li L."/>
            <person name="Zhang W."/>
            <person name="Zhang S."/>
            <person name="Song L."/>
            <person name="Sun Q."/>
            <person name="Zhang H."/>
            <person name="Xiang H."/>
            <person name="Dong X."/>
        </authorList>
    </citation>
    <scope>NUCLEOTIDE SEQUENCE</scope>
    <source>
        <strain evidence="3">ZWT</strain>
    </source>
</reference>
<name>A0A9J6P1J5_9CLOT</name>